<comment type="pathway">
    <text evidence="3">Lipid metabolism.</text>
</comment>
<keyword evidence="7 12" id="KW-0460">Magnesium</keyword>
<dbReference type="SUPFAM" id="SSF55957">
    <property type="entry name" value="Phosphoglucomutase, C-terminal domain"/>
    <property type="match status" value="1"/>
</dbReference>
<feature type="domain" description="Alpha-D-phosphohexomutase alpha/beta/alpha" evidence="14">
    <location>
        <begin position="213"/>
        <end position="316"/>
    </location>
</feature>
<dbReference type="GO" id="GO:0000287">
    <property type="term" value="F:magnesium ion binding"/>
    <property type="evidence" value="ECO:0007669"/>
    <property type="project" value="InterPro"/>
</dbReference>
<evidence type="ECO:0000256" key="6">
    <source>
        <dbReference type="ARBA" id="ARBA00022723"/>
    </source>
</evidence>
<dbReference type="AlphaFoldDB" id="A0A2P7VCF4"/>
<dbReference type="InterPro" id="IPR016055">
    <property type="entry name" value="A-D-PHexomutase_a/b/a-I/II/III"/>
</dbReference>
<dbReference type="Gene3D" id="3.40.120.10">
    <property type="entry name" value="Alpha-D-Glucose-1,6-Bisphosphate, subunit A, domain 3"/>
    <property type="match status" value="3"/>
</dbReference>
<comment type="similarity">
    <text evidence="4 12">Belongs to the phosphohexose mutase family.</text>
</comment>
<dbReference type="PANTHER" id="PTHR45745">
    <property type="entry name" value="PHOSPHOMANNOMUTASE 45A"/>
    <property type="match status" value="1"/>
</dbReference>
<dbReference type="Pfam" id="PF02880">
    <property type="entry name" value="PGM_PMM_III"/>
    <property type="match status" value="1"/>
</dbReference>
<evidence type="ECO:0000256" key="2">
    <source>
        <dbReference type="ARBA" id="ARBA00005164"/>
    </source>
</evidence>
<evidence type="ECO:0000256" key="10">
    <source>
        <dbReference type="ARBA" id="ARBA00041398"/>
    </source>
</evidence>
<feature type="domain" description="Alpha-D-phosphohexomutase alpha/beta/alpha" evidence="15">
    <location>
        <begin position="329"/>
        <end position="455"/>
    </location>
</feature>
<dbReference type="InterPro" id="IPR016066">
    <property type="entry name" value="A-D-PHexomutase_CS"/>
</dbReference>
<evidence type="ECO:0000259" key="13">
    <source>
        <dbReference type="Pfam" id="PF02878"/>
    </source>
</evidence>
<dbReference type="SUPFAM" id="SSF53738">
    <property type="entry name" value="Phosphoglucomutase, first 3 domains"/>
    <property type="match status" value="3"/>
</dbReference>
<dbReference type="RefSeq" id="WP_106838662.1">
    <property type="nucleotide sequence ID" value="NZ_JBCNIW010000018.1"/>
</dbReference>
<dbReference type="InterPro" id="IPR036900">
    <property type="entry name" value="A-D-PHexomutase_C_sf"/>
</dbReference>
<dbReference type="Proteomes" id="UP000240419">
    <property type="component" value="Unassembled WGS sequence"/>
</dbReference>
<evidence type="ECO:0000259" key="14">
    <source>
        <dbReference type="Pfam" id="PF02879"/>
    </source>
</evidence>
<organism evidence="16 17">
    <name type="scientific">Brevibacillus fortis</name>
    <dbReference type="NCBI Taxonomy" id="2126352"/>
    <lineage>
        <taxon>Bacteria</taxon>
        <taxon>Bacillati</taxon>
        <taxon>Bacillota</taxon>
        <taxon>Bacilli</taxon>
        <taxon>Bacillales</taxon>
        <taxon>Paenibacillaceae</taxon>
        <taxon>Brevibacillus</taxon>
    </lineage>
</organism>
<keyword evidence="5" id="KW-0597">Phosphoprotein</keyword>
<comment type="pathway">
    <text evidence="2">Glycolipid metabolism; diglucosyl-diacylglycerol biosynthesis.</text>
</comment>
<evidence type="ECO:0000256" key="5">
    <source>
        <dbReference type="ARBA" id="ARBA00022553"/>
    </source>
</evidence>
<evidence type="ECO:0000313" key="16">
    <source>
        <dbReference type="EMBL" id="PSJ96898.1"/>
    </source>
</evidence>
<gene>
    <name evidence="16" type="ORF">C7R93_09970</name>
</gene>
<evidence type="ECO:0000256" key="8">
    <source>
        <dbReference type="ARBA" id="ARBA00023235"/>
    </source>
</evidence>
<dbReference type="PANTHER" id="PTHR45745:SF1">
    <property type="entry name" value="PHOSPHOGLUCOMUTASE 2B-RELATED"/>
    <property type="match status" value="1"/>
</dbReference>
<dbReference type="PRINTS" id="PR00509">
    <property type="entry name" value="PGMPMM"/>
</dbReference>
<dbReference type="GO" id="GO:0005975">
    <property type="term" value="P:carbohydrate metabolic process"/>
    <property type="evidence" value="ECO:0007669"/>
    <property type="project" value="InterPro"/>
</dbReference>
<keyword evidence="6 12" id="KW-0479">Metal-binding</keyword>
<evidence type="ECO:0000259" key="15">
    <source>
        <dbReference type="Pfam" id="PF02880"/>
    </source>
</evidence>
<feature type="domain" description="Alpha-D-phosphohexomutase alpha/beta/alpha" evidence="13">
    <location>
        <begin position="45"/>
        <end position="182"/>
    </location>
</feature>
<evidence type="ECO:0000313" key="17">
    <source>
        <dbReference type="Proteomes" id="UP000240419"/>
    </source>
</evidence>
<proteinExistence type="inferred from homology"/>
<evidence type="ECO:0000256" key="7">
    <source>
        <dbReference type="ARBA" id="ARBA00022842"/>
    </source>
</evidence>
<comment type="caution">
    <text evidence="16">The sequence shown here is derived from an EMBL/GenBank/DDBJ whole genome shotgun (WGS) entry which is preliminary data.</text>
</comment>
<dbReference type="Pfam" id="PF02878">
    <property type="entry name" value="PGM_PMM_I"/>
    <property type="match status" value="1"/>
</dbReference>
<keyword evidence="8" id="KW-0413">Isomerase</keyword>
<dbReference type="Gene3D" id="3.30.310.50">
    <property type="entry name" value="Alpha-D-phosphohexomutase, C-terminal domain"/>
    <property type="match status" value="1"/>
</dbReference>
<evidence type="ECO:0000256" key="9">
    <source>
        <dbReference type="ARBA" id="ARBA00039995"/>
    </source>
</evidence>
<dbReference type="CDD" id="cd05799">
    <property type="entry name" value="PGM2"/>
    <property type="match status" value="1"/>
</dbReference>
<dbReference type="GO" id="GO:0006166">
    <property type="term" value="P:purine ribonucleoside salvage"/>
    <property type="evidence" value="ECO:0007669"/>
    <property type="project" value="TreeGrafter"/>
</dbReference>
<dbReference type="GO" id="GO:0008973">
    <property type="term" value="F:phosphopentomutase activity"/>
    <property type="evidence" value="ECO:0007669"/>
    <property type="project" value="TreeGrafter"/>
</dbReference>
<dbReference type="EMBL" id="PXZM01000013">
    <property type="protein sequence ID" value="PSJ96898.1"/>
    <property type="molecule type" value="Genomic_DNA"/>
</dbReference>
<name>A0A2P7VCF4_9BACL</name>
<dbReference type="InterPro" id="IPR005844">
    <property type="entry name" value="A-D-PHexomutase_a/b/a-I"/>
</dbReference>
<sequence>MNANWYEHYTRWNECESLDPELRQQLTAMHADEKQLADCFSAPISFGTGGMRGVMEPGINRINLYTIRKVSAGLALYLLETYPELTVKKVAIAYDSRKHSQLFAIETAKVLGQYGITTCIFNQLTPTPLLSFAVRHYCACAGVVITASHNPPEYNGYKIYGADGGQITLATAERLMEHIAAAGNELDITPPSEQELYKNGLLHYIDDSLLQAYLEKVQQLRVHPDLSPAIREQVKIVFTPLHGTTHDSITRGLELFGYTQVRVVEEQAVPDPNFSTVASPNPEEPEAFRLAIAYAKQEDADIIMGTDPDGDRLGVLVKNLAGDYVVLTGNQLGALLLHYLLDTKHKKGGLPSNGIVLKTIVTSEMGRAITTDFGVSTEDTLTGFKYIGEKIEAYEKSGAYVFQFGYEESYGYLIGDFVRDKDAVQTALLLADMCAYAKSHQKSLYDAMNDLFSRYGHYAEELVSFTCKGADGMQKISATMASLRNQPPSYIATHPIIAIEDYVSGLRTDCQTRTSTPLTLPATDTIKYFFSDHSWFCVRPSGTEPKIKIYIGVKGTNQCDAQERLAALKQSVLKELGFHTD</sequence>
<dbReference type="InterPro" id="IPR005841">
    <property type="entry name" value="Alpha-D-phosphohexomutase_SF"/>
</dbReference>
<evidence type="ECO:0000256" key="4">
    <source>
        <dbReference type="ARBA" id="ARBA00010231"/>
    </source>
</evidence>
<keyword evidence="17" id="KW-1185">Reference proteome</keyword>
<evidence type="ECO:0000256" key="1">
    <source>
        <dbReference type="ARBA" id="ARBA00001946"/>
    </source>
</evidence>
<dbReference type="OrthoDB" id="9806956at2"/>
<accession>A0A2P7VCF4</accession>
<dbReference type="PROSITE" id="PS00710">
    <property type="entry name" value="PGM_PMM"/>
    <property type="match status" value="1"/>
</dbReference>
<dbReference type="InterPro" id="IPR005846">
    <property type="entry name" value="A-D-PHexomutase_a/b/a-III"/>
</dbReference>
<reference evidence="16 17" key="1">
    <citation type="submission" date="2018-03" db="EMBL/GenBank/DDBJ databases">
        <title>Brevisbacillus phylogenomics.</title>
        <authorList>
            <person name="Dunlap C."/>
        </authorList>
    </citation>
    <scope>NUCLEOTIDE SEQUENCE [LARGE SCALE GENOMIC DNA]</scope>
    <source>
        <strain evidence="16 17">NRRL NRS-1210</strain>
    </source>
</reference>
<evidence type="ECO:0000256" key="12">
    <source>
        <dbReference type="RuleBase" id="RU004326"/>
    </source>
</evidence>
<evidence type="ECO:0000256" key="3">
    <source>
        <dbReference type="ARBA" id="ARBA00005189"/>
    </source>
</evidence>
<dbReference type="InterPro" id="IPR005845">
    <property type="entry name" value="A-D-PHexomutase_a/b/a-II"/>
</dbReference>
<dbReference type="Pfam" id="PF02879">
    <property type="entry name" value="PGM_PMM_II"/>
    <property type="match status" value="1"/>
</dbReference>
<protein>
    <recommendedName>
        <fullName evidence="9">Phosphoglucomutase</fullName>
    </recommendedName>
    <alternativeName>
        <fullName evidence="11">Alpha-phosphoglucomutase</fullName>
    </alternativeName>
    <alternativeName>
        <fullName evidence="10">Glucose phosphomutase</fullName>
    </alternativeName>
</protein>
<evidence type="ECO:0000256" key="11">
    <source>
        <dbReference type="ARBA" id="ARBA00041467"/>
    </source>
</evidence>
<comment type="cofactor">
    <cofactor evidence="1">
        <name>Mg(2+)</name>
        <dbReference type="ChEBI" id="CHEBI:18420"/>
    </cofactor>
</comment>